<dbReference type="InParanoid" id="A0A1S3H922"/>
<dbReference type="SMART" id="SM00054">
    <property type="entry name" value="EFh"/>
    <property type="match status" value="3"/>
</dbReference>
<dbReference type="KEGG" id="lak:106152791"/>
<organism evidence="3 4">
    <name type="scientific">Lingula anatina</name>
    <name type="common">Brachiopod</name>
    <name type="synonym">Lingula unguis</name>
    <dbReference type="NCBI Taxonomy" id="7574"/>
    <lineage>
        <taxon>Eukaryota</taxon>
        <taxon>Metazoa</taxon>
        <taxon>Spiralia</taxon>
        <taxon>Lophotrochozoa</taxon>
        <taxon>Brachiopoda</taxon>
        <taxon>Linguliformea</taxon>
        <taxon>Lingulata</taxon>
        <taxon>Lingulida</taxon>
        <taxon>Linguloidea</taxon>
        <taxon>Lingulidae</taxon>
        <taxon>Lingula</taxon>
    </lineage>
</organism>
<dbReference type="GO" id="GO:0005509">
    <property type="term" value="F:calcium ion binding"/>
    <property type="evidence" value="ECO:0007669"/>
    <property type="project" value="InterPro"/>
</dbReference>
<dbReference type="InterPro" id="IPR002048">
    <property type="entry name" value="EF_hand_dom"/>
</dbReference>
<dbReference type="GeneID" id="106152791"/>
<sequence length="252" mass="29028">MFFKNNLGLLRIVQSRWGLARVVSSNQILLKKSLQRGLVLEYTPCKQPVRELTDQMTDKPISFKKMPTDYPPVTASDHWRRKVRTVFNRFDSNNDGIITKEDFEASARRTIELLKLNAEQAANILKLRLEVWESLSRGSKDVSQITEKEFVGVDPSVVNQSTYRKEFFPMYVSVGFKVMDIDGDGLVTKDEHAAYFYSLNVPVEESKKMFDVMDINKDGFISIDEYAHAYAEFVFTEDPNNKYNGFYGSLVD</sequence>
<dbReference type="InterPro" id="IPR011992">
    <property type="entry name" value="EF-hand-dom_pair"/>
</dbReference>
<evidence type="ECO:0000313" key="3">
    <source>
        <dbReference type="Proteomes" id="UP000085678"/>
    </source>
</evidence>
<feature type="domain" description="EF-hand" evidence="2">
    <location>
        <begin position="201"/>
        <end position="236"/>
    </location>
</feature>
<dbReference type="AlphaFoldDB" id="A0A1S3H922"/>
<proteinExistence type="predicted"/>
<evidence type="ECO:0000256" key="1">
    <source>
        <dbReference type="ARBA" id="ARBA00022837"/>
    </source>
</evidence>
<reference evidence="4" key="1">
    <citation type="submission" date="2025-08" db="UniProtKB">
        <authorList>
            <consortium name="RefSeq"/>
        </authorList>
    </citation>
    <scope>IDENTIFICATION</scope>
    <source>
        <tissue evidence="4">Gonads</tissue>
    </source>
</reference>
<dbReference type="PROSITE" id="PS50222">
    <property type="entry name" value="EF_HAND_2"/>
    <property type="match status" value="2"/>
</dbReference>
<dbReference type="SUPFAM" id="SSF47473">
    <property type="entry name" value="EF-hand"/>
    <property type="match status" value="1"/>
</dbReference>
<dbReference type="PANTHER" id="PTHR10827:SF85">
    <property type="entry name" value="CALCIUM-BINDING PROTEIN"/>
    <property type="match status" value="1"/>
</dbReference>
<keyword evidence="3" id="KW-1185">Reference proteome</keyword>
<dbReference type="PROSITE" id="PS00018">
    <property type="entry name" value="EF_HAND_1"/>
    <property type="match status" value="2"/>
</dbReference>
<gene>
    <name evidence="4" type="primary">LOC106152791</name>
</gene>
<dbReference type="RefSeq" id="XP_013381976.1">
    <property type="nucleotide sequence ID" value="XM_013526522.2"/>
</dbReference>
<dbReference type="PANTHER" id="PTHR10827">
    <property type="entry name" value="RETICULOCALBIN"/>
    <property type="match status" value="1"/>
</dbReference>
<dbReference type="STRING" id="7574.A0A1S3H922"/>
<keyword evidence="1" id="KW-0106">Calcium</keyword>
<dbReference type="CDD" id="cd00051">
    <property type="entry name" value="EFh"/>
    <property type="match status" value="1"/>
</dbReference>
<dbReference type="Pfam" id="PF13202">
    <property type="entry name" value="EF-hand_5"/>
    <property type="match status" value="1"/>
</dbReference>
<dbReference type="OrthoDB" id="10038259at2759"/>
<dbReference type="Proteomes" id="UP000085678">
    <property type="component" value="Unplaced"/>
</dbReference>
<accession>A0A1S3H922</accession>
<dbReference type="Gene3D" id="1.10.238.10">
    <property type="entry name" value="EF-hand"/>
    <property type="match status" value="1"/>
</dbReference>
<evidence type="ECO:0000259" key="2">
    <source>
        <dbReference type="PROSITE" id="PS50222"/>
    </source>
</evidence>
<dbReference type="Pfam" id="PF13499">
    <property type="entry name" value="EF-hand_7"/>
    <property type="match status" value="1"/>
</dbReference>
<protein>
    <submittedName>
        <fullName evidence="4">Sarcoplasmic calcium-binding protein-like</fullName>
    </submittedName>
</protein>
<evidence type="ECO:0000313" key="4">
    <source>
        <dbReference type="RefSeq" id="XP_013381976.1"/>
    </source>
</evidence>
<name>A0A1S3H922_LINAN</name>
<dbReference type="InterPro" id="IPR018247">
    <property type="entry name" value="EF_Hand_1_Ca_BS"/>
</dbReference>
<feature type="domain" description="EF-hand" evidence="2">
    <location>
        <begin position="78"/>
        <end position="113"/>
    </location>
</feature>